<keyword evidence="3" id="KW-0349">Heme</keyword>
<gene>
    <name evidence="8" type="ORF">FJTKL_05723</name>
</gene>
<keyword evidence="7" id="KW-1133">Transmembrane helix</keyword>
<dbReference type="InterPro" id="IPR001128">
    <property type="entry name" value="Cyt_P450"/>
</dbReference>
<comment type="similarity">
    <text evidence="2">Belongs to the cytochrome P450 family.</text>
</comment>
<keyword evidence="9" id="KW-1185">Reference proteome</keyword>
<evidence type="ECO:0000256" key="3">
    <source>
        <dbReference type="ARBA" id="ARBA00022617"/>
    </source>
</evidence>
<dbReference type="SUPFAM" id="SSF48264">
    <property type="entry name" value="Cytochrome P450"/>
    <property type="match status" value="1"/>
</dbReference>
<keyword evidence="6" id="KW-0503">Monooxygenase</keyword>
<dbReference type="InterPro" id="IPR050529">
    <property type="entry name" value="CYP450_sterol_14alpha_dmase"/>
</dbReference>
<protein>
    <recommendedName>
        <fullName evidence="10">Cytochrome P450</fullName>
    </recommendedName>
</protein>
<sequence>MAFDEIFEGCISATLKHWKLSVFLVFISVCPVTFLVTNVISYIGLNDSKDGREPPLQPYWIPFLGNWVSFLLTRKAFVENISRRYGGRTPVTVRLGPAKAYLLTQTETYGPLLRATRFCTNKAFAVRIMKQMFGMPKSAIHIYQNDKSGIGVIPLPGSTIPPHLRVWQHQHKTAMRFLQGDALKAHGTRFIEYLSAELSNCNLSGPVDAEAWVQIDDFYKWWTHRLFAAAITALCGPHLVRLNPNFVEDFWEYIGHTPTISKFYPRFLAPRAYSARQRVLDAIKRWHVFAREYSDYHLNGPEDPDWDEYWGSKWLKVRQQWGQDSGEMDDDALASDDLAVITATSANALPATFWNLIEIYNDHKLLGRVEHTLAGSIEPSHGRTGAEAEALPLRFDLTRTLSSPLLQSIYAEVLRQRVSLFHNRSPTVGDYKLGPFALRNGGLVCVSTNIAHNSDEAWGPARTARPLGEFWAERFLAPSGIEKDEEGSNAATEARFSTEGLDGAWIPYGGGALMCPGRHLAKIKMLGSVAVFSAYFEMEVLNGVPCMNDAFFGMGSQPPGEPVPVRLRKKVGGLRTSASGRRTRAPSVWFSHEQYH</sequence>
<evidence type="ECO:0008006" key="10">
    <source>
        <dbReference type="Google" id="ProtNLM"/>
    </source>
</evidence>
<dbReference type="Gene3D" id="1.10.630.10">
    <property type="entry name" value="Cytochrome P450"/>
    <property type="match status" value="1"/>
</dbReference>
<feature type="transmembrane region" description="Helical" evidence="7">
    <location>
        <begin position="20"/>
        <end position="44"/>
    </location>
</feature>
<keyword evidence="7" id="KW-0472">Membrane</keyword>
<evidence type="ECO:0000313" key="9">
    <source>
        <dbReference type="Proteomes" id="UP001600888"/>
    </source>
</evidence>
<keyword evidence="5" id="KW-0408">Iron</keyword>
<name>A0ABR4DTL3_9PEZI</name>
<keyword evidence="6" id="KW-0560">Oxidoreductase</keyword>
<evidence type="ECO:0000313" key="8">
    <source>
        <dbReference type="EMBL" id="KAL2272927.1"/>
    </source>
</evidence>
<reference evidence="8 9" key="1">
    <citation type="submission" date="2024-03" db="EMBL/GenBank/DDBJ databases">
        <title>A high-quality draft genome sequence of Diaporthe vaccinii, a causative agent of upright dieback and viscid rot disease in cranberry plants.</title>
        <authorList>
            <person name="Sarrasin M."/>
            <person name="Lang B.F."/>
            <person name="Burger G."/>
        </authorList>
    </citation>
    <scope>NUCLEOTIDE SEQUENCE [LARGE SCALE GENOMIC DNA]</scope>
    <source>
        <strain evidence="8 9">IS7</strain>
    </source>
</reference>
<keyword evidence="7" id="KW-0812">Transmembrane</keyword>
<dbReference type="PANTHER" id="PTHR24304:SF2">
    <property type="entry name" value="24-HYDROXYCHOLESTEROL 7-ALPHA-HYDROXYLASE"/>
    <property type="match status" value="1"/>
</dbReference>
<dbReference type="PANTHER" id="PTHR24304">
    <property type="entry name" value="CYTOCHROME P450 FAMILY 7"/>
    <property type="match status" value="1"/>
</dbReference>
<dbReference type="PRINTS" id="PR00465">
    <property type="entry name" value="EP450IV"/>
</dbReference>
<evidence type="ECO:0000256" key="4">
    <source>
        <dbReference type="ARBA" id="ARBA00022723"/>
    </source>
</evidence>
<proteinExistence type="inferred from homology"/>
<dbReference type="Proteomes" id="UP001600888">
    <property type="component" value="Unassembled WGS sequence"/>
</dbReference>
<keyword evidence="4" id="KW-0479">Metal-binding</keyword>
<evidence type="ECO:0000256" key="7">
    <source>
        <dbReference type="SAM" id="Phobius"/>
    </source>
</evidence>
<dbReference type="Pfam" id="PF00067">
    <property type="entry name" value="p450"/>
    <property type="match status" value="1"/>
</dbReference>
<accession>A0ABR4DTL3</accession>
<comment type="cofactor">
    <cofactor evidence="1">
        <name>heme</name>
        <dbReference type="ChEBI" id="CHEBI:30413"/>
    </cofactor>
</comment>
<evidence type="ECO:0000256" key="1">
    <source>
        <dbReference type="ARBA" id="ARBA00001971"/>
    </source>
</evidence>
<evidence type="ECO:0000256" key="6">
    <source>
        <dbReference type="ARBA" id="ARBA00023033"/>
    </source>
</evidence>
<dbReference type="InterPro" id="IPR002403">
    <property type="entry name" value="Cyt_P450_E_grp-IV"/>
</dbReference>
<evidence type="ECO:0000256" key="2">
    <source>
        <dbReference type="ARBA" id="ARBA00010617"/>
    </source>
</evidence>
<dbReference type="InterPro" id="IPR036396">
    <property type="entry name" value="Cyt_P450_sf"/>
</dbReference>
<comment type="caution">
    <text evidence="8">The sequence shown here is derived from an EMBL/GenBank/DDBJ whole genome shotgun (WGS) entry which is preliminary data.</text>
</comment>
<evidence type="ECO:0000256" key="5">
    <source>
        <dbReference type="ARBA" id="ARBA00023004"/>
    </source>
</evidence>
<organism evidence="8 9">
    <name type="scientific">Diaporthe vaccinii</name>
    <dbReference type="NCBI Taxonomy" id="105482"/>
    <lineage>
        <taxon>Eukaryota</taxon>
        <taxon>Fungi</taxon>
        <taxon>Dikarya</taxon>
        <taxon>Ascomycota</taxon>
        <taxon>Pezizomycotina</taxon>
        <taxon>Sordariomycetes</taxon>
        <taxon>Sordariomycetidae</taxon>
        <taxon>Diaporthales</taxon>
        <taxon>Diaporthaceae</taxon>
        <taxon>Diaporthe</taxon>
        <taxon>Diaporthe eres species complex</taxon>
    </lineage>
</organism>
<dbReference type="EMBL" id="JBAWTH010000208">
    <property type="protein sequence ID" value="KAL2272927.1"/>
    <property type="molecule type" value="Genomic_DNA"/>
</dbReference>